<dbReference type="AlphaFoldDB" id="D4B4B9"/>
<proteinExistence type="predicted"/>
<dbReference type="HOGENOM" id="CLU_452120_0_0_1"/>
<comment type="caution">
    <text evidence="2">The sequence shown here is derived from an EMBL/GenBank/DDBJ whole genome shotgun (WGS) entry which is preliminary data.</text>
</comment>
<evidence type="ECO:0000313" key="2">
    <source>
        <dbReference type="EMBL" id="EFE29967.1"/>
    </source>
</evidence>
<gene>
    <name evidence="2" type="ORF">ARB_03308</name>
</gene>
<feature type="coiled-coil region" evidence="1">
    <location>
        <begin position="54"/>
        <end position="81"/>
    </location>
</feature>
<protein>
    <submittedName>
        <fullName evidence="2">Uncharacterized protein</fullName>
    </submittedName>
</protein>
<keyword evidence="3" id="KW-1185">Reference proteome</keyword>
<dbReference type="RefSeq" id="XP_003010607.1">
    <property type="nucleotide sequence ID" value="XM_003010561.1"/>
</dbReference>
<reference evidence="3" key="1">
    <citation type="journal article" date="2011" name="Genome Biol.">
        <title>Comparative and functional genomics provide insights into the pathogenicity of dermatophytic fungi.</title>
        <authorList>
            <person name="Burmester A."/>
            <person name="Shelest E."/>
            <person name="Gloeckner G."/>
            <person name="Heddergott C."/>
            <person name="Schindler S."/>
            <person name="Staib P."/>
            <person name="Heidel A."/>
            <person name="Felder M."/>
            <person name="Petzold A."/>
            <person name="Szafranski K."/>
            <person name="Feuermann M."/>
            <person name="Pedruzzi I."/>
            <person name="Priebe S."/>
            <person name="Groth M."/>
            <person name="Winkler R."/>
            <person name="Li W."/>
            <person name="Kniemeyer O."/>
            <person name="Schroeckh V."/>
            <person name="Hertweck C."/>
            <person name="Hube B."/>
            <person name="White T.C."/>
            <person name="Platzer M."/>
            <person name="Guthke R."/>
            <person name="Heitman J."/>
            <person name="Woestemeyer J."/>
            <person name="Zipfel P.F."/>
            <person name="Monod M."/>
            <person name="Brakhage A.A."/>
        </authorList>
    </citation>
    <scope>NUCLEOTIDE SEQUENCE [LARGE SCALE GENOMIC DNA]</scope>
    <source>
        <strain evidence="3">ATCC MYA-4681 / CBS 112371</strain>
    </source>
</reference>
<organism evidence="2 3">
    <name type="scientific">Arthroderma benhamiae (strain ATCC MYA-4681 / CBS 112371)</name>
    <name type="common">Trichophyton mentagrophytes</name>
    <dbReference type="NCBI Taxonomy" id="663331"/>
    <lineage>
        <taxon>Eukaryota</taxon>
        <taxon>Fungi</taxon>
        <taxon>Dikarya</taxon>
        <taxon>Ascomycota</taxon>
        <taxon>Pezizomycotina</taxon>
        <taxon>Eurotiomycetes</taxon>
        <taxon>Eurotiomycetidae</taxon>
        <taxon>Onygenales</taxon>
        <taxon>Arthrodermataceae</taxon>
        <taxon>Trichophyton</taxon>
    </lineage>
</organism>
<evidence type="ECO:0000256" key="1">
    <source>
        <dbReference type="SAM" id="Coils"/>
    </source>
</evidence>
<sequence length="606" mass="69547">MSAANFDWGLVDIMAEVDDVVLHQPNQPWPDSAFVLGGGMFASDANLFGVFNTREHIIEELSRLLQQIQSLRVQSRLLLEQPVPVGFLDVVAAQLIPQWTARDMPSPIRQLVETVSYQAASIGILNLPFPTREAIYRLVLDTNYTMKQSIHPDWVTAEVIDDTASSDIQTAWIWSRCPRVTKYNIHPAILRVSRQIYHETVMVLGRQNLWVVVSTSDTQIAQGLTEMGAALPIPADWRGLGLPGYSPYVYHVPIEMHVEENPNVALAEQQFFVMALDCVWDLVALMISYSSIPWSLTVRINETSFFSHQQKLDCIARIVDMLEPLRLLGEDDYSRTVTFWFQNRIAGDRAIRLNRLQNRFSTIELIGMLREYLDPFNANLWQINWAKEDLKMAEWGFFFIHAMNKYGANEQYGRLWRDTLCIGHARLMIIRLAQGKLVLAKHHAQRANEVAELHQATLWWCKALISRITGWEDEIPNRDTINEALRAIWCLCWNERKSWFHLLWQHYKDAEHEAHGTIAYAVCLLEGIRLILANTNEANDLKKQAKLFNNLMCVQGAGLNDGCTPEQRDYHNLTTRSVINDSRLPDSVQQQSIEEGVMLWRLIEGA</sequence>
<accession>D4B4B9</accession>
<evidence type="ECO:0000313" key="3">
    <source>
        <dbReference type="Proteomes" id="UP000008866"/>
    </source>
</evidence>
<dbReference type="OrthoDB" id="4170788at2759"/>
<dbReference type="Proteomes" id="UP000008866">
    <property type="component" value="Unassembled WGS sequence"/>
</dbReference>
<name>D4B4B9_ARTBC</name>
<dbReference type="GeneID" id="9524719"/>
<dbReference type="KEGG" id="abe:ARB_03308"/>
<keyword evidence="1" id="KW-0175">Coiled coil</keyword>
<dbReference type="EMBL" id="ABSU01000034">
    <property type="protein sequence ID" value="EFE29967.1"/>
    <property type="molecule type" value="Genomic_DNA"/>
</dbReference>
<dbReference type="eggNOG" id="ENOG502RQBV">
    <property type="taxonomic scope" value="Eukaryota"/>
</dbReference>
<dbReference type="OMA" id="WWCKALI"/>